<organism evidence="1 2">
    <name type="scientific">Nephila pilipes</name>
    <name type="common">Giant wood spider</name>
    <name type="synonym">Nephila maculata</name>
    <dbReference type="NCBI Taxonomy" id="299642"/>
    <lineage>
        <taxon>Eukaryota</taxon>
        <taxon>Metazoa</taxon>
        <taxon>Ecdysozoa</taxon>
        <taxon>Arthropoda</taxon>
        <taxon>Chelicerata</taxon>
        <taxon>Arachnida</taxon>
        <taxon>Araneae</taxon>
        <taxon>Araneomorphae</taxon>
        <taxon>Entelegynae</taxon>
        <taxon>Araneoidea</taxon>
        <taxon>Nephilidae</taxon>
        <taxon>Nephila</taxon>
    </lineage>
</organism>
<name>A0A8X6U848_NEPPI</name>
<proteinExistence type="predicted"/>
<reference evidence="1" key="1">
    <citation type="submission" date="2020-08" db="EMBL/GenBank/DDBJ databases">
        <title>Multicomponent nature underlies the extraordinary mechanical properties of spider dragline silk.</title>
        <authorList>
            <person name="Kono N."/>
            <person name="Nakamura H."/>
            <person name="Mori M."/>
            <person name="Yoshida Y."/>
            <person name="Ohtoshi R."/>
            <person name="Malay A.D."/>
            <person name="Moran D.A.P."/>
            <person name="Tomita M."/>
            <person name="Numata K."/>
            <person name="Arakawa K."/>
        </authorList>
    </citation>
    <scope>NUCLEOTIDE SEQUENCE</scope>
</reference>
<sequence length="115" mass="13224">MFSLHDPFFCQELFDDIDCARASIGSTKNHEPCYAHWGRTLSRCFMKRVKISKYLAAFIVVPSEENRGTSWTIFKTWFEVVSSTNGWKDIVKVSQLIASLRRSAMEILQGIKKEG</sequence>
<accession>A0A8X6U848</accession>
<keyword evidence="2" id="KW-1185">Reference proteome</keyword>
<evidence type="ECO:0000313" key="1">
    <source>
        <dbReference type="EMBL" id="GFT84154.1"/>
    </source>
</evidence>
<gene>
    <name evidence="1" type="ORF">NPIL_548171</name>
</gene>
<dbReference type="AlphaFoldDB" id="A0A8X6U848"/>
<dbReference type="Proteomes" id="UP000887013">
    <property type="component" value="Unassembled WGS sequence"/>
</dbReference>
<dbReference type="OrthoDB" id="6537796at2759"/>
<evidence type="ECO:0000313" key="2">
    <source>
        <dbReference type="Proteomes" id="UP000887013"/>
    </source>
</evidence>
<protein>
    <submittedName>
        <fullName evidence="1">Uncharacterized protein</fullName>
    </submittedName>
</protein>
<dbReference type="EMBL" id="BMAW01023693">
    <property type="protein sequence ID" value="GFT84154.1"/>
    <property type="molecule type" value="Genomic_DNA"/>
</dbReference>
<comment type="caution">
    <text evidence="1">The sequence shown here is derived from an EMBL/GenBank/DDBJ whole genome shotgun (WGS) entry which is preliminary data.</text>
</comment>